<dbReference type="GeneID" id="94288541"/>
<dbReference type="GO" id="GO:0042147">
    <property type="term" value="P:retrograde transport, endosome to Golgi"/>
    <property type="evidence" value="ECO:0007669"/>
    <property type="project" value="TreeGrafter"/>
</dbReference>
<reference evidence="5 6" key="1">
    <citation type="submission" date="2021-02" db="EMBL/GenBank/DDBJ databases">
        <title>Porcisia hertigi Genome sequencing and assembly.</title>
        <authorList>
            <person name="Almutairi H."/>
            <person name="Gatherer D."/>
        </authorList>
    </citation>
    <scope>NUCLEOTIDE SEQUENCE [LARGE SCALE GENOMIC DNA]</scope>
    <source>
        <strain evidence="5 6">C119</strain>
    </source>
</reference>
<dbReference type="InterPro" id="IPR040096">
    <property type="entry name" value="Ric1"/>
</dbReference>
<evidence type="ECO:0000256" key="3">
    <source>
        <dbReference type="SAM" id="MobiDB-lite"/>
    </source>
</evidence>
<name>A0A836IJS1_9TRYP</name>
<dbReference type="Proteomes" id="UP000674318">
    <property type="component" value="Chromosome 32"/>
</dbReference>
<dbReference type="KEGG" id="phet:94288541"/>
<organism evidence="5 6">
    <name type="scientific">Porcisia hertigi</name>
    <dbReference type="NCBI Taxonomy" id="2761500"/>
    <lineage>
        <taxon>Eukaryota</taxon>
        <taxon>Discoba</taxon>
        <taxon>Euglenozoa</taxon>
        <taxon>Kinetoplastea</taxon>
        <taxon>Metakinetoplastina</taxon>
        <taxon>Trypanosomatida</taxon>
        <taxon>Trypanosomatidae</taxon>
        <taxon>Leishmaniinae</taxon>
        <taxon>Porcisia</taxon>
    </lineage>
</organism>
<comment type="subcellular location">
    <subcellularLocation>
        <location evidence="1">Membrane</location>
    </subcellularLocation>
</comment>
<dbReference type="InterPro" id="IPR009771">
    <property type="entry name" value="RIC1_C"/>
</dbReference>
<feature type="domain" description="RIC1 C-terminal alpha solenoid region" evidence="4">
    <location>
        <begin position="1087"/>
        <end position="1259"/>
    </location>
</feature>
<dbReference type="InterPro" id="IPR011044">
    <property type="entry name" value="Quino_amine_DH_bsu"/>
</dbReference>
<dbReference type="PANTHER" id="PTHR22746:SF10">
    <property type="entry name" value="GUANINE NUCLEOTIDE EXCHANGE FACTOR SUBUNIT RIC1"/>
    <property type="match status" value="1"/>
</dbReference>
<dbReference type="GO" id="GO:0000139">
    <property type="term" value="C:Golgi membrane"/>
    <property type="evidence" value="ECO:0007669"/>
    <property type="project" value="TreeGrafter"/>
</dbReference>
<evidence type="ECO:0000256" key="2">
    <source>
        <dbReference type="ARBA" id="ARBA00023136"/>
    </source>
</evidence>
<dbReference type="PANTHER" id="PTHR22746">
    <property type="entry name" value="RAB6A-GEF COMPLEX PARTNER PROTEIN 1"/>
    <property type="match status" value="1"/>
</dbReference>
<dbReference type="GO" id="GO:0034066">
    <property type="term" value="C:Ric1-Rgp1 guanyl-nucleotide exchange factor complex"/>
    <property type="evidence" value="ECO:0007669"/>
    <property type="project" value="InterPro"/>
</dbReference>
<evidence type="ECO:0000313" key="6">
    <source>
        <dbReference type="Proteomes" id="UP000674318"/>
    </source>
</evidence>
<dbReference type="SUPFAM" id="SSF69322">
    <property type="entry name" value="Tricorn protease domain 2"/>
    <property type="match status" value="1"/>
</dbReference>
<dbReference type="EMBL" id="JAFJZO010000032">
    <property type="protein sequence ID" value="KAG5496138.1"/>
    <property type="molecule type" value="Genomic_DNA"/>
</dbReference>
<keyword evidence="2" id="KW-0472">Membrane</keyword>
<dbReference type="GO" id="GO:0006886">
    <property type="term" value="P:intracellular protein transport"/>
    <property type="evidence" value="ECO:0007669"/>
    <property type="project" value="InterPro"/>
</dbReference>
<dbReference type="OrthoDB" id="67540at2759"/>
<comment type="caution">
    <text evidence="5">The sequence shown here is derived from an EMBL/GenBank/DDBJ whole genome shotgun (WGS) entry which is preliminary data.</text>
</comment>
<dbReference type="GO" id="GO:0005829">
    <property type="term" value="C:cytosol"/>
    <property type="evidence" value="ECO:0007669"/>
    <property type="project" value="TreeGrafter"/>
</dbReference>
<dbReference type="SUPFAM" id="SSF82171">
    <property type="entry name" value="DPP6 N-terminal domain-like"/>
    <property type="match status" value="1"/>
</dbReference>
<feature type="region of interest" description="Disordered" evidence="3">
    <location>
        <begin position="288"/>
        <end position="321"/>
    </location>
</feature>
<evidence type="ECO:0000313" key="5">
    <source>
        <dbReference type="EMBL" id="KAG5496138.1"/>
    </source>
</evidence>
<dbReference type="RefSeq" id="XP_067754621.1">
    <property type="nucleotide sequence ID" value="XM_067898464.1"/>
</dbReference>
<accession>A0A836IJS1</accession>
<proteinExistence type="predicted"/>
<dbReference type="SUPFAM" id="SSF50969">
    <property type="entry name" value="YVTN repeat-like/Quinoprotein amine dehydrogenase"/>
    <property type="match status" value="1"/>
</dbReference>
<gene>
    <name evidence="5" type="ORF">JKF63_02439</name>
</gene>
<evidence type="ECO:0000259" key="4">
    <source>
        <dbReference type="Pfam" id="PF07064"/>
    </source>
</evidence>
<evidence type="ECO:0000256" key="1">
    <source>
        <dbReference type="ARBA" id="ARBA00004370"/>
    </source>
</evidence>
<protein>
    <recommendedName>
        <fullName evidence="4">RIC1 C-terminal alpha solenoid region domain-containing protein</fullName>
    </recommendedName>
</protein>
<sequence length="1644" mass="177227">MQLCSGSVSVHCHEGACQDGEYVQFMAVNPKGTILAVLTQLRIHFWSAGPKISYLTSLNIPGTSLADNPALYVLWRQQGTHLAVVSTRHIAFFESDINLTSSDFLHTIERKRDKLELHHVDSASRVCHSGEVPIATGLVTSAVAAGLYAFLVTTTAGVVYVVGWHKQDILHQWTTVGLQGGGHTFQCTTQEVGGTFSPAADSEADLAVTGMAPVSSLSSVAKRVSRRSSSPLSRVDPLQRPYHGNPGVPFLDAMFDSTKHTVLAASSSAGIRPPGIAVRGHQMSLCPNDAATTSSPLPDSEVPNTAAPLENKETEGSAVDGRSVSAVTVTNTTSMEVKPQSCQPSKHLFGPFPCTNGAPAPAGQRSAGAERLSGTILHATFASRLRVLSFVFSSGSVLLCRTSCGTNFTHEKVGLQGCVTPIVSACMVAINVRHFLLAVCTQGGAISCRRIDGTTLAVRPKPLWKGLRGVSDAVFKLPSVASSTSQSLGLIAGMEWSPSEELLCVAFYKHGMVLVHYSGGVVTRHLSGPANASLSRTPQVPVTDSPHSFNNNGADARSGKTCFPPLSCWQENEVALGCSAVTWKPDGTRLWMAAPRQTCFFSTQVSRLLTVDTVGPTSGNHSPLALLADNALYLVSVSEATTAQGVCETALPPDDYLREQYPLSYGAVSSDGSWLVCAGRRGLAIFNRERHSWSVASKEVEESITCVADPVWLRDVATVVPTRRTDTRSFELTVFSASTLSPALTAARVELDGRPAQLSCVHQDHRGDGFVVVVDCSQTVHVFRYDIFIDAATRSSSPGPYVALTPVQRLVLTNGLSNPLCVIPVCLRRDEPDRQLPNVTQAPSELSLLLHKRGDHTLVWLRGKRHAAGHALIGATDRGSNDLTSTNNSLPHMEVIAEQVDPDNKRFVFRCWVDRTAPVRGVVLLTHEEEQGLVVYQVLETECRSAETVTSVTYRMEVAATQCSESLPLCPSPFDGYMLGIATDTSAPRPSSHRFVAGAITSVGQASPRPQLALRPILYAHRILSLLLLTAMPSSFVPPRVSHGQDVSTSSAGLIPSPPSRFEEAAAEVDESVIAFIWDRSLFHWLERMRLNDTFSAVLDYFLHTALNESPPAAVPGLGRRSAVRATISLLRNYPEFYAIVVGCVRKIDFTRWHLVLDFLGTPMDLFHECVTHHCYAEAVHLVRIIMMGSYNAVAGQSSDRLAVTESGGSVLGHNDKDVTPLQQASQCAVELFVLSVENGNYTAAYDVMRFMALLEEEIGMPVAGGLDFYGGSGGGAEESASSSEGFLTRWLRHLTFRRPILDDAGAAATAQDGNDKAENGLCRDSVTGLRRIEGYSTLAFDVTRGNSTQSGRVSEETQRQVAVHHMFRLHQALPDAVHREALRLLRTGYVTQLAKLMETFSFSVVEFLRAVHLPSSSPVASTAATVDAVGEEERRHFLMPCLCDIFDGLHKELGLPRGFSLSVGSTPGTGWYTWLVEQQAAHAAALPGVLGSTNPRVWTVAQSALYASPSLLHSVESLHQLFAPIFVYDLAFCVLLMRKSNLLLLLMSHEESTHAPARQAENVTTELVSKSGSASMELIRVLAHLDALLAVPENAGYKPFLHDVFLSLPPSALHAITPRAAPRAGVVDAASHQTDAALTDAME</sequence>
<keyword evidence="6" id="KW-1185">Reference proteome</keyword>
<dbReference type="Pfam" id="PF07064">
    <property type="entry name" value="RIC1"/>
    <property type="match status" value="1"/>
</dbReference>